<reference evidence="1" key="1">
    <citation type="submission" date="2022-07" db="EMBL/GenBank/DDBJ databases">
        <title>Genome Sequence of Phlebia brevispora.</title>
        <authorList>
            <person name="Buettner E."/>
        </authorList>
    </citation>
    <scope>NUCLEOTIDE SEQUENCE</scope>
    <source>
        <strain evidence="1">MPL23</strain>
    </source>
</reference>
<proteinExistence type="predicted"/>
<name>A0ACC1TCW5_9APHY</name>
<protein>
    <submittedName>
        <fullName evidence="1">Uncharacterized protein</fullName>
    </submittedName>
</protein>
<evidence type="ECO:0000313" key="2">
    <source>
        <dbReference type="Proteomes" id="UP001148662"/>
    </source>
</evidence>
<sequence>MSNVFFDISIDNKPAGRIIFKLYDDVVPKTARNFRELATGQNGFGYKGSTFHRIIPQFMLQGGDFTRHNGTGGKSIYGEKFEDENFQLKHDRPGLLSMANAGKNTNGSQFFITTVVTSWLDGKHVVFGEVVEGFDIVKKVESVGAPNGTPRHIDAEVASDIELEIEHDTTVKNLAGAEAVPTHPVLDGDSEADSDSDEWEDSDDAVHGGTGKRQLGLISASFLIFNRVIGTGIFATPSVILRSSGSVGLSLVLWLLGAIVAACGTAVYIELGTALPYSGGEKNYLNFIYRRPRFLVTSIELIFARIQGWQSASCSVFGEYAMHALNPTRTPSPWATRSASVLCITFAFLLHGTHVQWGLRLQNALGMFKFLVLLGIALTGLAVLMNVKGFEIANPPRNFEWSTMWKGSGSGGANAFVTGMYNVIWSFIGYSNANYALGEVRDPVRTLKRAAPLAMFLVTIVYLLVNIAYYAVVSTEEILGSGRIVAALFFGKVWGIGASRVLSAIVAFSTLGNVLAVLFTHGRVIQELGRERVLPFSSFFASNRPFGAPLGGLFEQYAITAFLVVAVPAGDAYLFMLNSTLFWSFPTDTAD</sequence>
<evidence type="ECO:0000313" key="1">
    <source>
        <dbReference type="EMBL" id="KAJ3558188.1"/>
    </source>
</evidence>
<accession>A0ACC1TCW5</accession>
<organism evidence="1 2">
    <name type="scientific">Phlebia brevispora</name>
    <dbReference type="NCBI Taxonomy" id="194682"/>
    <lineage>
        <taxon>Eukaryota</taxon>
        <taxon>Fungi</taxon>
        <taxon>Dikarya</taxon>
        <taxon>Basidiomycota</taxon>
        <taxon>Agaricomycotina</taxon>
        <taxon>Agaricomycetes</taxon>
        <taxon>Polyporales</taxon>
        <taxon>Meruliaceae</taxon>
        <taxon>Phlebia</taxon>
    </lineage>
</organism>
<dbReference type="EMBL" id="JANHOG010000105">
    <property type="protein sequence ID" value="KAJ3558188.1"/>
    <property type="molecule type" value="Genomic_DNA"/>
</dbReference>
<gene>
    <name evidence="1" type="ORF">NM688_g1077</name>
</gene>
<comment type="caution">
    <text evidence="1">The sequence shown here is derived from an EMBL/GenBank/DDBJ whole genome shotgun (WGS) entry which is preliminary data.</text>
</comment>
<dbReference type="Proteomes" id="UP001148662">
    <property type="component" value="Unassembled WGS sequence"/>
</dbReference>
<keyword evidence="2" id="KW-1185">Reference proteome</keyword>